<keyword evidence="1" id="KW-0732">Signal</keyword>
<dbReference type="Proteomes" id="UP001164819">
    <property type="component" value="Chromosome"/>
</dbReference>
<protein>
    <recommendedName>
        <fullName evidence="3">Lipoprotein</fullName>
    </recommendedName>
</protein>
<name>A0A9E9NSL7_9BURK</name>
<dbReference type="AlphaFoldDB" id="A0A9E9NSL7"/>
<evidence type="ECO:0008006" key="3">
    <source>
        <dbReference type="Google" id="ProtNLM"/>
    </source>
</evidence>
<reference evidence="2" key="1">
    <citation type="journal article" date="2022" name="Front. Microbiol.">
        <title>New perspectives on an old grouping: The genomic and phenotypic variability of Oxalobacter formigenes and the implications for calcium oxalate stone prevention.</title>
        <authorList>
            <person name="Chmiel J.A."/>
            <person name="Carr C."/>
            <person name="Stuivenberg G.A."/>
            <person name="Venema R."/>
            <person name="Chanyi R.M."/>
            <person name="Al K.F."/>
            <person name="Giguere D."/>
            <person name="Say H."/>
            <person name="Akouris P.P."/>
            <person name="Dominguez Romero S.A."/>
            <person name="Kwong A."/>
            <person name="Tai V."/>
            <person name="Koval S.F."/>
            <person name="Razvi H."/>
            <person name="Bjazevic J."/>
            <person name="Burton J.P."/>
        </authorList>
    </citation>
    <scope>NUCLEOTIDE SEQUENCE</scope>
    <source>
        <strain evidence="2">OxK</strain>
    </source>
</reference>
<evidence type="ECO:0000256" key="1">
    <source>
        <dbReference type="SAM" id="SignalP"/>
    </source>
</evidence>
<dbReference type="RefSeq" id="WP_269315472.1">
    <property type="nucleotide sequence ID" value="NZ_CP098251.1"/>
</dbReference>
<feature type="chain" id="PRO_5038518792" description="Lipoprotein" evidence="1">
    <location>
        <begin position="22"/>
        <end position="128"/>
    </location>
</feature>
<gene>
    <name evidence="2" type="ORF">NB646_05735</name>
</gene>
<dbReference type="PROSITE" id="PS51257">
    <property type="entry name" value="PROKAR_LIPOPROTEIN"/>
    <property type="match status" value="1"/>
</dbReference>
<dbReference type="EMBL" id="CP098251">
    <property type="protein sequence ID" value="WAV90374.1"/>
    <property type="molecule type" value="Genomic_DNA"/>
</dbReference>
<evidence type="ECO:0000313" key="2">
    <source>
        <dbReference type="EMBL" id="WAV90374.1"/>
    </source>
</evidence>
<sequence length="128" mass="13645">MKAGWLSVVVLSGLVASCAVSGGTDGRIGGERDGHGCLAAAGYTFSMVQDACIRVFESGVRVQDAGGRDGLASFVVFGRDGERAELFLPDEAGSVVLVRRGPVWVNDRFTLRQDREEWVLDRTGGSRP</sequence>
<organism evidence="2">
    <name type="scientific">Oxalobacter aliiformigenes</name>
    <dbReference type="NCBI Taxonomy" id="2946593"/>
    <lineage>
        <taxon>Bacteria</taxon>
        <taxon>Pseudomonadati</taxon>
        <taxon>Pseudomonadota</taxon>
        <taxon>Betaproteobacteria</taxon>
        <taxon>Burkholderiales</taxon>
        <taxon>Oxalobacteraceae</taxon>
        <taxon>Oxalobacter</taxon>
    </lineage>
</organism>
<proteinExistence type="predicted"/>
<accession>A0A9E9NSL7</accession>
<feature type="signal peptide" evidence="1">
    <location>
        <begin position="1"/>
        <end position="21"/>
    </location>
</feature>